<comment type="similarity">
    <text evidence="2">Belongs to the class-I pyridine nucleotide-disulfide oxidoreductase family.</text>
</comment>
<gene>
    <name evidence="10" type="ORF">EZS28_018477</name>
</gene>
<reference evidence="10 11" key="1">
    <citation type="submission" date="2019-03" db="EMBL/GenBank/DDBJ databases">
        <title>Single cell metagenomics reveals metabolic interactions within the superorganism composed of flagellate Streblomastix strix and complex community of Bacteroidetes bacteria on its surface.</title>
        <authorList>
            <person name="Treitli S.C."/>
            <person name="Kolisko M."/>
            <person name="Husnik F."/>
            <person name="Keeling P."/>
            <person name="Hampl V."/>
        </authorList>
    </citation>
    <scope>NUCLEOTIDE SEQUENCE [LARGE SCALE GENOMIC DNA]</scope>
    <source>
        <strain evidence="10">ST1C</strain>
    </source>
</reference>
<sequence>MEKSGTKFLKGFVPVEISKGDDGKIIAKYQSVSGGAIKEDIFDTVLIATGRIPATKYLNLQSAGVVYDEKTGKVPVVDDRTNVPHIYCIGDAQKDAPELTPTAILAGKLLARRLFKAGETEVARYDIVPTTVFTPLEYGVIGLSEEAAYAKYGGAEGENIRVYVSEFGVLEWQIVNPQGGRTNDNMCLVKIIVDNRAGQNERVIGLHYLGPDASQVITGYGPAFRLGVTKKDLDLVVGVHPSQSEEVHLTHIWKGSGESAEKVGCCG</sequence>
<evidence type="ECO:0000256" key="6">
    <source>
        <dbReference type="ARBA" id="ARBA00023157"/>
    </source>
</evidence>
<feature type="domain" description="FAD/NAD(P)-binding" evidence="9">
    <location>
        <begin position="1"/>
        <end position="107"/>
    </location>
</feature>
<dbReference type="InterPro" id="IPR004099">
    <property type="entry name" value="Pyr_nucl-diS_OxRdtase_dimer"/>
</dbReference>
<dbReference type="PRINTS" id="PR00411">
    <property type="entry name" value="PNDRDTASEI"/>
</dbReference>
<evidence type="ECO:0000256" key="4">
    <source>
        <dbReference type="ARBA" id="ARBA00022827"/>
    </source>
</evidence>
<dbReference type="SUPFAM" id="SSF51905">
    <property type="entry name" value="FAD/NAD(P)-binding domain"/>
    <property type="match status" value="1"/>
</dbReference>
<dbReference type="Gene3D" id="3.30.390.30">
    <property type="match status" value="1"/>
</dbReference>
<dbReference type="InterPro" id="IPR036188">
    <property type="entry name" value="FAD/NAD-bd_sf"/>
</dbReference>
<dbReference type="PANTHER" id="PTHR42737">
    <property type="entry name" value="GLUTATHIONE REDUCTASE"/>
    <property type="match status" value="1"/>
</dbReference>
<name>A0A5J4VTJ8_9EUKA</name>
<dbReference type="EMBL" id="SNRW01005005">
    <property type="protein sequence ID" value="KAA6385994.1"/>
    <property type="molecule type" value="Genomic_DNA"/>
</dbReference>
<dbReference type="GO" id="GO:0005739">
    <property type="term" value="C:mitochondrion"/>
    <property type="evidence" value="ECO:0007669"/>
    <property type="project" value="TreeGrafter"/>
</dbReference>
<dbReference type="OrthoDB" id="5956163at2759"/>
<dbReference type="Pfam" id="PF02852">
    <property type="entry name" value="Pyr_redox_dim"/>
    <property type="match status" value="1"/>
</dbReference>
<dbReference type="GO" id="GO:0006749">
    <property type="term" value="P:glutathione metabolic process"/>
    <property type="evidence" value="ECO:0007669"/>
    <property type="project" value="TreeGrafter"/>
</dbReference>
<evidence type="ECO:0000313" key="10">
    <source>
        <dbReference type="EMBL" id="KAA6385994.1"/>
    </source>
</evidence>
<dbReference type="GO" id="GO:0045454">
    <property type="term" value="P:cell redox homeostasis"/>
    <property type="evidence" value="ECO:0007669"/>
    <property type="project" value="InterPro"/>
</dbReference>
<keyword evidence="3" id="KW-0285">Flavoprotein</keyword>
<comment type="caution">
    <text evidence="10">The sequence shown here is derived from an EMBL/GenBank/DDBJ whole genome shotgun (WGS) entry which is preliminary data.</text>
</comment>
<dbReference type="PANTHER" id="PTHR42737:SF2">
    <property type="entry name" value="GLUTATHIONE REDUCTASE"/>
    <property type="match status" value="1"/>
</dbReference>
<dbReference type="InterPro" id="IPR016156">
    <property type="entry name" value="FAD/NAD-linked_Rdtase_dimer_sf"/>
</dbReference>
<dbReference type="AlphaFoldDB" id="A0A5J4VTJ8"/>
<evidence type="ECO:0000313" key="11">
    <source>
        <dbReference type="Proteomes" id="UP000324800"/>
    </source>
</evidence>
<dbReference type="GO" id="GO:0050660">
    <property type="term" value="F:flavin adenine dinucleotide binding"/>
    <property type="evidence" value="ECO:0007669"/>
    <property type="project" value="InterPro"/>
</dbReference>
<accession>A0A5J4VTJ8</accession>
<dbReference type="Pfam" id="PF07992">
    <property type="entry name" value="Pyr_redox_2"/>
    <property type="match status" value="1"/>
</dbReference>
<comment type="cofactor">
    <cofactor evidence="1">
        <name>FAD</name>
        <dbReference type="ChEBI" id="CHEBI:57692"/>
    </cofactor>
</comment>
<organism evidence="10 11">
    <name type="scientific">Streblomastix strix</name>
    <dbReference type="NCBI Taxonomy" id="222440"/>
    <lineage>
        <taxon>Eukaryota</taxon>
        <taxon>Metamonada</taxon>
        <taxon>Preaxostyla</taxon>
        <taxon>Oxymonadida</taxon>
        <taxon>Streblomastigidae</taxon>
        <taxon>Streblomastix</taxon>
    </lineage>
</organism>
<dbReference type="GO" id="GO:0034599">
    <property type="term" value="P:cellular response to oxidative stress"/>
    <property type="evidence" value="ECO:0007669"/>
    <property type="project" value="TreeGrafter"/>
</dbReference>
<protein>
    <submittedName>
        <fullName evidence="10">Thioredoxin-disulfide reductase</fullName>
    </submittedName>
</protein>
<evidence type="ECO:0000256" key="7">
    <source>
        <dbReference type="ARBA" id="ARBA00023284"/>
    </source>
</evidence>
<dbReference type="Gene3D" id="3.50.50.60">
    <property type="entry name" value="FAD/NAD(P)-binding domain"/>
    <property type="match status" value="2"/>
</dbReference>
<dbReference type="InterPro" id="IPR023753">
    <property type="entry name" value="FAD/NAD-binding_dom"/>
</dbReference>
<evidence type="ECO:0000259" key="8">
    <source>
        <dbReference type="Pfam" id="PF02852"/>
    </source>
</evidence>
<keyword evidence="6" id="KW-1015">Disulfide bond</keyword>
<evidence type="ECO:0000259" key="9">
    <source>
        <dbReference type="Pfam" id="PF07992"/>
    </source>
</evidence>
<keyword evidence="5" id="KW-0560">Oxidoreductase</keyword>
<dbReference type="SUPFAM" id="SSF55424">
    <property type="entry name" value="FAD/NAD-linked reductases, dimerisation (C-terminal) domain"/>
    <property type="match status" value="1"/>
</dbReference>
<evidence type="ECO:0000256" key="2">
    <source>
        <dbReference type="ARBA" id="ARBA00007532"/>
    </source>
</evidence>
<keyword evidence="7" id="KW-0676">Redox-active center</keyword>
<dbReference type="GO" id="GO:0004362">
    <property type="term" value="F:glutathione-disulfide reductase (NADPH) activity"/>
    <property type="evidence" value="ECO:0007669"/>
    <property type="project" value="TreeGrafter"/>
</dbReference>
<dbReference type="GO" id="GO:0005829">
    <property type="term" value="C:cytosol"/>
    <property type="evidence" value="ECO:0007669"/>
    <property type="project" value="TreeGrafter"/>
</dbReference>
<evidence type="ECO:0000256" key="1">
    <source>
        <dbReference type="ARBA" id="ARBA00001974"/>
    </source>
</evidence>
<feature type="domain" description="Pyridine nucleotide-disulphide oxidoreductase dimerisation" evidence="8">
    <location>
        <begin position="128"/>
        <end position="248"/>
    </location>
</feature>
<proteinExistence type="inferred from homology"/>
<evidence type="ECO:0000256" key="3">
    <source>
        <dbReference type="ARBA" id="ARBA00022630"/>
    </source>
</evidence>
<dbReference type="InterPro" id="IPR046952">
    <property type="entry name" value="GSHR/TRXR-like"/>
</dbReference>
<keyword evidence="4" id="KW-0274">FAD</keyword>
<evidence type="ECO:0000256" key="5">
    <source>
        <dbReference type="ARBA" id="ARBA00023002"/>
    </source>
</evidence>
<dbReference type="Proteomes" id="UP000324800">
    <property type="component" value="Unassembled WGS sequence"/>
</dbReference>